<dbReference type="AlphaFoldDB" id="A0A3B0U247"/>
<evidence type="ECO:0000313" key="1">
    <source>
        <dbReference type="EMBL" id="VAW22433.1"/>
    </source>
</evidence>
<accession>A0A3B0U247</accession>
<dbReference type="InterPro" id="IPR018725">
    <property type="entry name" value="DUF2259_secreted"/>
</dbReference>
<organism evidence="1">
    <name type="scientific">hydrothermal vent metagenome</name>
    <dbReference type="NCBI Taxonomy" id="652676"/>
    <lineage>
        <taxon>unclassified sequences</taxon>
        <taxon>metagenomes</taxon>
        <taxon>ecological metagenomes</taxon>
    </lineage>
</organism>
<protein>
    <recommendedName>
        <fullName evidence="2">DUF2259 domain-containing protein</fullName>
    </recommendedName>
</protein>
<reference evidence="1" key="1">
    <citation type="submission" date="2018-06" db="EMBL/GenBank/DDBJ databases">
        <authorList>
            <person name="Zhirakovskaya E."/>
        </authorList>
    </citation>
    <scope>NUCLEOTIDE SEQUENCE</scope>
</reference>
<dbReference type="Pfam" id="PF10016">
    <property type="entry name" value="DUF2259"/>
    <property type="match status" value="1"/>
</dbReference>
<name>A0A3B0U247_9ZZZZ</name>
<dbReference type="EMBL" id="UOEO01000202">
    <property type="protein sequence ID" value="VAW22433.1"/>
    <property type="molecule type" value="Genomic_DNA"/>
</dbReference>
<gene>
    <name evidence="1" type="ORF">MNBD_ALPHA12-600</name>
</gene>
<evidence type="ECO:0008006" key="2">
    <source>
        <dbReference type="Google" id="ProtNLM"/>
    </source>
</evidence>
<proteinExistence type="predicted"/>
<sequence length="247" mass="27391">MRYRFCLLGFLLIFLSTGAASASDNSQFVPIGYSPDGRFFSYEEYGASEKSRLAYSHIYVIDLVQNKWILGTPVMYMALRPSETLNDVRKRTATQAEMILSDLDISVPAQIIAMIGDGELEVDRSKLLFGVPDKGTEGTIVGNYLLELKSFEAAAASPCWQWFGKKPLGFSVTMENFGGTLEIYKDGVLPRSRGCPFEYRFSAVIMPFGASDISNSLVMLAAFTYGLEEINKQYLAVPLGFKILGKN</sequence>